<dbReference type="SUPFAM" id="SSF50814">
    <property type="entry name" value="Lipocalins"/>
    <property type="match status" value="1"/>
</dbReference>
<dbReference type="InterPro" id="IPR000463">
    <property type="entry name" value="Fatty_acid-bd"/>
</dbReference>
<dbReference type="InterPro" id="IPR012674">
    <property type="entry name" value="Calycin"/>
</dbReference>
<evidence type="ECO:0000313" key="4">
    <source>
        <dbReference type="EMBL" id="CAF1317367.1"/>
    </source>
</evidence>
<dbReference type="PANTHER" id="PTHR11955">
    <property type="entry name" value="FATTY ACID BINDING PROTEIN"/>
    <property type="match status" value="1"/>
</dbReference>
<sequence length="139" mass="15841">MDSSGVQGLKGSWDYVDSENFDEYLKDLGVSWTHRMIAKGVKPHLTISELDGKWTVLSESALKTRTYDFIPGVEFDETTSDGREAKSIINFEGNKWIHTAIDKNGKKTVVTRYVDDKGQQMTNLECGSVKARRWYKRAE</sequence>
<dbReference type="Pfam" id="PF00061">
    <property type="entry name" value="Lipocalin"/>
    <property type="match status" value="1"/>
</dbReference>
<protein>
    <recommendedName>
        <fullName evidence="3">Lipocalin/cytosolic fatty-acid binding domain-containing protein</fullName>
    </recommendedName>
</protein>
<dbReference type="EMBL" id="CAJNOT010002457">
    <property type="protein sequence ID" value="CAF1317367.1"/>
    <property type="molecule type" value="Genomic_DNA"/>
</dbReference>
<comment type="caution">
    <text evidence="4">The sequence shown here is derived from an EMBL/GenBank/DDBJ whole genome shotgun (WGS) entry which is preliminary data.</text>
</comment>
<evidence type="ECO:0000313" key="6">
    <source>
        <dbReference type="Proteomes" id="UP000663864"/>
    </source>
</evidence>
<evidence type="ECO:0000313" key="5">
    <source>
        <dbReference type="EMBL" id="CAF3668047.1"/>
    </source>
</evidence>
<dbReference type="Proteomes" id="UP000663864">
    <property type="component" value="Unassembled WGS sequence"/>
</dbReference>
<dbReference type="CDD" id="cd00742">
    <property type="entry name" value="FABP"/>
    <property type="match status" value="1"/>
</dbReference>
<dbReference type="InterPro" id="IPR000566">
    <property type="entry name" value="Lipocln_cytosolic_FA-bd_dom"/>
</dbReference>
<keyword evidence="2" id="KW-0446">Lipid-binding</keyword>
<dbReference type="GO" id="GO:0008289">
    <property type="term" value="F:lipid binding"/>
    <property type="evidence" value="ECO:0007669"/>
    <property type="project" value="UniProtKB-KW"/>
</dbReference>
<evidence type="ECO:0000259" key="3">
    <source>
        <dbReference type="Pfam" id="PF00061"/>
    </source>
</evidence>
<proteinExistence type="inferred from homology"/>
<gene>
    <name evidence="5" type="ORF">JBS370_LOCUS7349</name>
    <name evidence="4" type="ORF">ZHD862_LOCUS28821</name>
</gene>
<feature type="domain" description="Lipocalin/cytosolic fatty-acid binding" evidence="3">
    <location>
        <begin position="11"/>
        <end position="117"/>
    </location>
</feature>
<name>A0A815EVW9_9BILA</name>
<dbReference type="PRINTS" id="PR00178">
    <property type="entry name" value="FATTYACIDBP"/>
</dbReference>
<reference evidence="4" key="1">
    <citation type="submission" date="2021-02" db="EMBL/GenBank/DDBJ databases">
        <authorList>
            <person name="Nowell W R."/>
        </authorList>
    </citation>
    <scope>NUCLEOTIDE SEQUENCE</scope>
</reference>
<dbReference type="InterPro" id="IPR031259">
    <property type="entry name" value="ILBP"/>
</dbReference>
<dbReference type="Gene3D" id="2.40.128.20">
    <property type="match status" value="1"/>
</dbReference>
<dbReference type="EMBL" id="CAJOBD010000434">
    <property type="protein sequence ID" value="CAF3668047.1"/>
    <property type="molecule type" value="Genomic_DNA"/>
</dbReference>
<organism evidence="4 6">
    <name type="scientific">Rotaria sordida</name>
    <dbReference type="NCBI Taxonomy" id="392033"/>
    <lineage>
        <taxon>Eukaryota</taxon>
        <taxon>Metazoa</taxon>
        <taxon>Spiralia</taxon>
        <taxon>Gnathifera</taxon>
        <taxon>Rotifera</taxon>
        <taxon>Eurotatoria</taxon>
        <taxon>Bdelloidea</taxon>
        <taxon>Philodinida</taxon>
        <taxon>Philodinidae</taxon>
        <taxon>Rotaria</taxon>
    </lineage>
</organism>
<comment type="similarity">
    <text evidence="1">Belongs to the calycin superfamily. Fatty-acid binding protein (FABP) family.</text>
</comment>
<dbReference type="Proteomes" id="UP000663836">
    <property type="component" value="Unassembled WGS sequence"/>
</dbReference>
<accession>A0A815EVW9</accession>
<evidence type="ECO:0000256" key="2">
    <source>
        <dbReference type="ARBA" id="ARBA00023121"/>
    </source>
</evidence>
<evidence type="ECO:0000256" key="1">
    <source>
        <dbReference type="ARBA" id="ARBA00008390"/>
    </source>
</evidence>
<dbReference type="AlphaFoldDB" id="A0A815EVW9"/>